<dbReference type="Pfam" id="PF03715">
    <property type="entry name" value="Noc2"/>
    <property type="match status" value="1"/>
</dbReference>
<dbReference type="PANTHER" id="PTHR12687:SF4">
    <property type="entry name" value="NUCLEOLAR COMPLEX PROTEIN 2 HOMOLOG"/>
    <property type="match status" value="1"/>
</dbReference>
<evidence type="ECO:0000256" key="3">
    <source>
        <dbReference type="ARBA" id="ARBA00023242"/>
    </source>
</evidence>
<feature type="compositionally biased region" description="Acidic residues" evidence="4">
    <location>
        <begin position="427"/>
        <end position="438"/>
    </location>
</feature>
<dbReference type="WBParaSite" id="MCU_007198-RB">
    <property type="protein sequence ID" value="MCU_007198-RB"/>
    <property type="gene ID" value="MCU_007198"/>
</dbReference>
<dbReference type="GO" id="GO:0030690">
    <property type="term" value="C:Noc1p-Noc2p complex"/>
    <property type="evidence" value="ECO:0007669"/>
    <property type="project" value="TreeGrafter"/>
</dbReference>
<evidence type="ECO:0000256" key="4">
    <source>
        <dbReference type="SAM" id="MobiDB-lite"/>
    </source>
</evidence>
<feature type="compositionally biased region" description="Basic and acidic residues" evidence="4">
    <location>
        <begin position="403"/>
        <end position="416"/>
    </location>
</feature>
<feature type="compositionally biased region" description="Basic and acidic residues" evidence="4">
    <location>
        <begin position="513"/>
        <end position="525"/>
    </location>
</feature>
<comment type="subcellular location">
    <subcellularLocation>
        <location evidence="1">Nucleus</location>
    </subcellularLocation>
</comment>
<dbReference type="GO" id="GO:0003714">
    <property type="term" value="F:transcription corepressor activity"/>
    <property type="evidence" value="ECO:0007669"/>
    <property type="project" value="TreeGrafter"/>
</dbReference>
<keyword evidence="3" id="KW-0539">Nucleus</keyword>
<evidence type="ECO:0000313" key="5">
    <source>
        <dbReference type="WBParaSite" id="MCU_007198-RB"/>
    </source>
</evidence>
<feature type="compositionally biased region" description="Polar residues" evidence="4">
    <location>
        <begin position="643"/>
        <end position="653"/>
    </location>
</feature>
<dbReference type="GO" id="GO:0005654">
    <property type="term" value="C:nucleoplasm"/>
    <property type="evidence" value="ECO:0007669"/>
    <property type="project" value="TreeGrafter"/>
</dbReference>
<dbReference type="GO" id="GO:0042393">
    <property type="term" value="F:histone binding"/>
    <property type="evidence" value="ECO:0007669"/>
    <property type="project" value="TreeGrafter"/>
</dbReference>
<feature type="compositionally biased region" description="Acidic residues" evidence="4">
    <location>
        <begin position="464"/>
        <end position="474"/>
    </location>
</feature>
<feature type="compositionally biased region" description="Acidic residues" evidence="4">
    <location>
        <begin position="483"/>
        <end position="495"/>
    </location>
</feature>
<dbReference type="AlphaFoldDB" id="A0A5K3FCE5"/>
<feature type="region of interest" description="Disordered" evidence="4">
    <location>
        <begin position="403"/>
        <end position="681"/>
    </location>
</feature>
<dbReference type="PANTHER" id="PTHR12687">
    <property type="entry name" value="NUCLEOLAR COMPLEX 2 AND RAD4-RELATED"/>
    <property type="match status" value="1"/>
</dbReference>
<dbReference type="GO" id="GO:0030691">
    <property type="term" value="C:Noc2p-Noc3p complex"/>
    <property type="evidence" value="ECO:0007669"/>
    <property type="project" value="TreeGrafter"/>
</dbReference>
<reference evidence="5" key="1">
    <citation type="submission" date="2019-11" db="UniProtKB">
        <authorList>
            <consortium name="WormBaseParasite"/>
        </authorList>
    </citation>
    <scope>IDENTIFICATION</scope>
</reference>
<evidence type="ECO:0000256" key="2">
    <source>
        <dbReference type="ARBA" id="ARBA00005907"/>
    </source>
</evidence>
<sequence>MSSLKEVLKNDILDLKVILDNVNKFSKRPKLLRSMLKKVCIVWSQDDDHRMVLALLIIVKTLQRNPDYFSSCSRSMYITYVRNSKFIYGNSIAKNNLMKNGLLEVYSLQLEEAYRHAFIFIRQLAIAVRKAFLHAGKEECRSVYNWQFICSLKFWCEFVAQRSSNDLIKTLIHPLTQVILGAVRLSPGSRWIPLRFHCVECLHVLAGVDKRLRNVETQEGKALTRTVLVPSIPLLLDVFQLVDFNKRASSASKAPMDLRLMLHFSQSQRKETAYLDAVVSWLHDLLTESLCLYSNSVAFPEYAAPAISEIKAFLKSCRVAAFARNFKSLLTKAIEHVDFVKRKRSSIKSLMDSNAIANLESALGQLDSPLLAYYLVHRSVRSHELAVLTERFKYEGEEHMKAGDGFEDETRASAERSKRRRAGGSGSDDDDDDGDESDSNASYDMDDGTTVAHVSRSEKTAKSEDEEDSDDGAFDLDAALNEDSGEEDAVEDDEVKDFRIDDFDDSDSGDEGGSSRRERIMREDPDLGAMADEVDSGEDVTMGSMQSDSDAEPVVTPKSSKLLRLDDGKSNVSKAGKKLKVKAGTGAQLSSNGSGKKRKKAKNIEENATLPKKQRLHRSLNAVRGPHNGQKVDLDSDEDEPGQTHSVPPQTHSVRGGERSLSLKEKKNANKKRHRRRKGTT</sequence>
<feature type="compositionally biased region" description="Basic residues" evidence="4">
    <location>
        <begin position="669"/>
        <end position="681"/>
    </location>
</feature>
<name>A0A5K3FCE5_MESCO</name>
<dbReference type="GO" id="GO:0042273">
    <property type="term" value="P:ribosomal large subunit biogenesis"/>
    <property type="evidence" value="ECO:0007669"/>
    <property type="project" value="TreeGrafter"/>
</dbReference>
<comment type="similarity">
    <text evidence="2">Belongs to the NOC2 family.</text>
</comment>
<dbReference type="GO" id="GO:0005730">
    <property type="term" value="C:nucleolus"/>
    <property type="evidence" value="ECO:0007669"/>
    <property type="project" value="TreeGrafter"/>
</dbReference>
<organism evidence="5">
    <name type="scientific">Mesocestoides corti</name>
    <name type="common">Flatworm</name>
    <dbReference type="NCBI Taxonomy" id="53468"/>
    <lineage>
        <taxon>Eukaryota</taxon>
        <taxon>Metazoa</taxon>
        <taxon>Spiralia</taxon>
        <taxon>Lophotrochozoa</taxon>
        <taxon>Platyhelminthes</taxon>
        <taxon>Cestoda</taxon>
        <taxon>Eucestoda</taxon>
        <taxon>Cyclophyllidea</taxon>
        <taxon>Mesocestoididae</taxon>
        <taxon>Mesocestoides</taxon>
    </lineage>
</organism>
<accession>A0A5K3FCE5</accession>
<dbReference type="InterPro" id="IPR005343">
    <property type="entry name" value="Noc2"/>
</dbReference>
<protein>
    <submittedName>
        <fullName evidence="5">U3 snoRNP protein</fullName>
    </submittedName>
</protein>
<evidence type="ECO:0000256" key="1">
    <source>
        <dbReference type="ARBA" id="ARBA00004123"/>
    </source>
</evidence>
<dbReference type="GO" id="GO:0000122">
    <property type="term" value="P:negative regulation of transcription by RNA polymerase II"/>
    <property type="evidence" value="ECO:0007669"/>
    <property type="project" value="TreeGrafter"/>
</dbReference>
<feature type="compositionally biased region" description="Basic and acidic residues" evidence="4">
    <location>
        <begin position="655"/>
        <end position="668"/>
    </location>
</feature>
<proteinExistence type="inferred from homology"/>